<dbReference type="SMART" id="SM00904">
    <property type="entry name" value="Flavokinase"/>
    <property type="match status" value="1"/>
</dbReference>
<evidence type="ECO:0000256" key="4">
    <source>
        <dbReference type="ARBA" id="ARBA00010214"/>
    </source>
</evidence>
<dbReference type="InterPro" id="IPR023468">
    <property type="entry name" value="Riboflavin_kinase"/>
</dbReference>
<proteinExistence type="inferred from homology"/>
<evidence type="ECO:0000256" key="7">
    <source>
        <dbReference type="ARBA" id="ARBA00018483"/>
    </source>
</evidence>
<dbReference type="Pfam" id="PF01687">
    <property type="entry name" value="Flavokinase"/>
    <property type="match status" value="1"/>
</dbReference>
<dbReference type="GO" id="GO:0003919">
    <property type="term" value="F:FMN adenylyltransferase activity"/>
    <property type="evidence" value="ECO:0007669"/>
    <property type="project" value="UniProtKB-EC"/>
</dbReference>
<evidence type="ECO:0000256" key="18">
    <source>
        <dbReference type="ARBA" id="ARBA00047880"/>
    </source>
</evidence>
<keyword evidence="13" id="KW-0418">Kinase</keyword>
<evidence type="ECO:0000313" key="22">
    <source>
        <dbReference type="Proteomes" id="UP000424462"/>
    </source>
</evidence>
<evidence type="ECO:0000256" key="1">
    <source>
        <dbReference type="ARBA" id="ARBA00002121"/>
    </source>
</evidence>
<evidence type="ECO:0000256" key="9">
    <source>
        <dbReference type="ARBA" id="ARBA00022643"/>
    </source>
</evidence>
<dbReference type="PANTHER" id="PTHR22749:SF6">
    <property type="entry name" value="RIBOFLAVIN KINASE"/>
    <property type="match status" value="1"/>
</dbReference>
<sequence>MPPLIGTVATRAELAAELGVDHMLAFRFTREMASLSPEDFFLHVLVEVLKVKTVIVGQNFTFGRNAAGNVDTLRELGEKYDVQVDIVDLLTEEGIILSSTEIRKALRDGDVEKASWILGRDYSIKETVVRGAGRGGKELGYPTANMYFPDQVALPADGVYAGWFTVCGDEPIDGDMEPGVAYPTSISVGTNPTFGDEQRSVESFILDRNADLYGHRAVVTFVKRLRGMEKFASVEQLLSAINQDVVDTRSALDIGKQ</sequence>
<evidence type="ECO:0000256" key="13">
    <source>
        <dbReference type="ARBA" id="ARBA00022777"/>
    </source>
</evidence>
<evidence type="ECO:0000256" key="17">
    <source>
        <dbReference type="ARBA" id="ARBA00032176"/>
    </source>
</evidence>
<dbReference type="FunFam" id="2.40.30.30:FF:000003">
    <property type="entry name" value="Riboflavin biosynthesis protein"/>
    <property type="match status" value="1"/>
</dbReference>
<reference evidence="21 22" key="1">
    <citation type="submission" date="2019-11" db="EMBL/GenBank/DDBJ databases">
        <title>Complete genome sequence of Corynebacterium kalinowskii 1959, a novel Corynebacterium species isolated from soil of a small paddock in Vilsendorf, Germany.</title>
        <authorList>
            <person name="Schaffert L."/>
            <person name="Ruwe M."/>
            <person name="Milse J."/>
            <person name="Hanuschka K."/>
            <person name="Ortseifen V."/>
            <person name="Droste J."/>
            <person name="Brandt D."/>
            <person name="Schlueter L."/>
            <person name="Kutter Y."/>
            <person name="Vinke S."/>
            <person name="Viehoefer P."/>
            <person name="Jacob L."/>
            <person name="Luebke N.-C."/>
            <person name="Schulte-Berndt E."/>
            <person name="Hain C."/>
            <person name="Linder M."/>
            <person name="Schmidt P."/>
            <person name="Wollenschlaeger L."/>
            <person name="Luttermann T."/>
            <person name="Thieme E."/>
            <person name="Hassa J."/>
            <person name="Haak M."/>
            <person name="Wittchen M."/>
            <person name="Mentz A."/>
            <person name="Persicke M."/>
            <person name="Busche T."/>
            <person name="Ruckert C."/>
        </authorList>
    </citation>
    <scope>NUCLEOTIDE SEQUENCE [LARGE SCALE GENOMIC DNA]</scope>
    <source>
        <strain evidence="21 22">2039</strain>
    </source>
</reference>
<evidence type="ECO:0000256" key="6">
    <source>
        <dbReference type="ARBA" id="ARBA00012393"/>
    </source>
</evidence>
<comment type="catalytic activity">
    <reaction evidence="18">
        <text>riboflavin + ATP = FMN + ADP + H(+)</text>
        <dbReference type="Rhea" id="RHEA:14357"/>
        <dbReference type="ChEBI" id="CHEBI:15378"/>
        <dbReference type="ChEBI" id="CHEBI:30616"/>
        <dbReference type="ChEBI" id="CHEBI:57986"/>
        <dbReference type="ChEBI" id="CHEBI:58210"/>
        <dbReference type="ChEBI" id="CHEBI:456216"/>
        <dbReference type="EC" id="2.7.1.26"/>
    </reaction>
</comment>
<evidence type="ECO:0000256" key="10">
    <source>
        <dbReference type="ARBA" id="ARBA00022679"/>
    </source>
</evidence>
<evidence type="ECO:0000259" key="20">
    <source>
        <dbReference type="SMART" id="SM00904"/>
    </source>
</evidence>
<keyword evidence="14" id="KW-0274">FAD</keyword>
<keyword evidence="16" id="KW-0511">Multifunctional enzyme</keyword>
<keyword evidence="11" id="KW-0548">Nucleotidyltransferase</keyword>
<evidence type="ECO:0000256" key="5">
    <source>
        <dbReference type="ARBA" id="ARBA00012105"/>
    </source>
</evidence>
<dbReference type="InterPro" id="IPR014729">
    <property type="entry name" value="Rossmann-like_a/b/a_fold"/>
</dbReference>
<dbReference type="CDD" id="cd02064">
    <property type="entry name" value="FAD_synthetase_N"/>
    <property type="match status" value="1"/>
</dbReference>
<dbReference type="EMBL" id="CP046455">
    <property type="protein sequence ID" value="QGU07657.1"/>
    <property type="molecule type" value="Genomic_DNA"/>
</dbReference>
<dbReference type="GO" id="GO:0008531">
    <property type="term" value="F:riboflavin kinase activity"/>
    <property type="evidence" value="ECO:0007669"/>
    <property type="project" value="UniProtKB-EC"/>
</dbReference>
<dbReference type="InterPro" id="IPR023465">
    <property type="entry name" value="Riboflavin_kinase_dom_sf"/>
</dbReference>
<dbReference type="InterPro" id="IPR015865">
    <property type="entry name" value="Riboflavin_kinase_bac/euk"/>
</dbReference>
<dbReference type="AlphaFoldDB" id="A0A6B8W6W4"/>
<dbReference type="GO" id="GO:0006747">
    <property type="term" value="P:FAD biosynthetic process"/>
    <property type="evidence" value="ECO:0007669"/>
    <property type="project" value="UniProtKB-UniPathway"/>
</dbReference>
<keyword evidence="22" id="KW-1185">Reference proteome</keyword>
<keyword evidence="12" id="KW-0547">Nucleotide-binding</keyword>
<organism evidence="21 22">
    <name type="scientific">Corynebacterium occultum</name>
    <dbReference type="NCBI Taxonomy" id="2675219"/>
    <lineage>
        <taxon>Bacteria</taxon>
        <taxon>Bacillati</taxon>
        <taxon>Actinomycetota</taxon>
        <taxon>Actinomycetes</taxon>
        <taxon>Mycobacteriales</taxon>
        <taxon>Corynebacteriaceae</taxon>
        <taxon>Corynebacterium</taxon>
    </lineage>
</organism>
<dbReference type="SUPFAM" id="SSF82114">
    <property type="entry name" value="Riboflavin kinase-like"/>
    <property type="match status" value="1"/>
</dbReference>
<evidence type="ECO:0000256" key="14">
    <source>
        <dbReference type="ARBA" id="ARBA00022827"/>
    </source>
</evidence>
<protein>
    <recommendedName>
        <fullName evidence="7">Bifunctional riboflavin kinase/FMN adenylyltransferase</fullName>
        <ecNumber evidence="5">2.7.1.26</ecNumber>
        <ecNumber evidence="6">2.7.7.2</ecNumber>
    </recommendedName>
    <alternativeName>
        <fullName evidence="17">Riboflavin biosynthesis protein RibF</fullName>
    </alternativeName>
</protein>
<dbReference type="EC" id="2.7.7.2" evidence="6"/>
<evidence type="ECO:0000256" key="12">
    <source>
        <dbReference type="ARBA" id="ARBA00022741"/>
    </source>
</evidence>
<evidence type="ECO:0000256" key="2">
    <source>
        <dbReference type="ARBA" id="ARBA00004726"/>
    </source>
</evidence>
<evidence type="ECO:0000313" key="21">
    <source>
        <dbReference type="EMBL" id="QGU07657.1"/>
    </source>
</evidence>
<comment type="function">
    <text evidence="1">Catalyzes the phosphorylation of riboflavin to FMN followed by the adenylation of FMN to FAD.</text>
</comment>
<comment type="pathway">
    <text evidence="3">Cofactor biosynthesis; FMN biosynthesis; FMN from riboflavin (ATP route): step 1/1.</text>
</comment>
<comment type="catalytic activity">
    <reaction evidence="19">
        <text>FMN + ATP + H(+) = FAD + diphosphate</text>
        <dbReference type="Rhea" id="RHEA:17237"/>
        <dbReference type="ChEBI" id="CHEBI:15378"/>
        <dbReference type="ChEBI" id="CHEBI:30616"/>
        <dbReference type="ChEBI" id="CHEBI:33019"/>
        <dbReference type="ChEBI" id="CHEBI:57692"/>
        <dbReference type="ChEBI" id="CHEBI:58210"/>
        <dbReference type="EC" id="2.7.7.2"/>
    </reaction>
</comment>
<dbReference type="SUPFAM" id="SSF52374">
    <property type="entry name" value="Nucleotidylyl transferase"/>
    <property type="match status" value="1"/>
</dbReference>
<comment type="pathway">
    <text evidence="2">Cofactor biosynthesis; FAD biosynthesis; FAD from FMN: step 1/1.</text>
</comment>
<dbReference type="GO" id="GO:0009231">
    <property type="term" value="P:riboflavin biosynthetic process"/>
    <property type="evidence" value="ECO:0007669"/>
    <property type="project" value="InterPro"/>
</dbReference>
<evidence type="ECO:0000256" key="19">
    <source>
        <dbReference type="ARBA" id="ARBA00049494"/>
    </source>
</evidence>
<gene>
    <name evidence="21" type="primary">ribF</name>
    <name evidence="21" type="ORF">COCCU_08665</name>
</gene>
<dbReference type="NCBIfam" id="NF004160">
    <property type="entry name" value="PRK05627.1-3"/>
    <property type="match status" value="1"/>
</dbReference>
<dbReference type="Proteomes" id="UP000424462">
    <property type="component" value="Chromosome"/>
</dbReference>
<keyword evidence="10" id="KW-0808">Transferase</keyword>
<name>A0A6B8W6W4_9CORY</name>
<dbReference type="GO" id="GO:0009398">
    <property type="term" value="P:FMN biosynthetic process"/>
    <property type="evidence" value="ECO:0007669"/>
    <property type="project" value="TreeGrafter"/>
</dbReference>
<comment type="similarity">
    <text evidence="4">Belongs to the RibF family.</text>
</comment>
<evidence type="ECO:0000256" key="3">
    <source>
        <dbReference type="ARBA" id="ARBA00005201"/>
    </source>
</evidence>
<dbReference type="Pfam" id="PF06574">
    <property type="entry name" value="FAD_syn"/>
    <property type="match status" value="1"/>
</dbReference>
<dbReference type="InterPro" id="IPR015864">
    <property type="entry name" value="FAD_synthase"/>
</dbReference>
<keyword evidence="9" id="KW-0288">FMN</keyword>
<dbReference type="GO" id="GO:0005524">
    <property type="term" value="F:ATP binding"/>
    <property type="evidence" value="ECO:0007669"/>
    <property type="project" value="UniProtKB-KW"/>
</dbReference>
<keyword evidence="15" id="KW-0067">ATP-binding</keyword>
<evidence type="ECO:0000256" key="8">
    <source>
        <dbReference type="ARBA" id="ARBA00022630"/>
    </source>
</evidence>
<dbReference type="PANTHER" id="PTHR22749">
    <property type="entry name" value="RIBOFLAVIN KINASE/FMN ADENYLYLTRANSFERASE"/>
    <property type="match status" value="1"/>
</dbReference>
<dbReference type="UniPathway" id="UPA00277">
    <property type="reaction ID" value="UER00407"/>
</dbReference>
<accession>A0A6B8W6W4</accession>
<dbReference type="EC" id="2.7.1.26" evidence="5"/>
<dbReference type="Gene3D" id="3.40.50.620">
    <property type="entry name" value="HUPs"/>
    <property type="match status" value="1"/>
</dbReference>
<evidence type="ECO:0000256" key="16">
    <source>
        <dbReference type="ARBA" id="ARBA00023268"/>
    </source>
</evidence>
<evidence type="ECO:0000256" key="11">
    <source>
        <dbReference type="ARBA" id="ARBA00022695"/>
    </source>
</evidence>
<evidence type="ECO:0000256" key="15">
    <source>
        <dbReference type="ARBA" id="ARBA00022840"/>
    </source>
</evidence>
<dbReference type="Gene3D" id="2.40.30.30">
    <property type="entry name" value="Riboflavin kinase-like"/>
    <property type="match status" value="1"/>
</dbReference>
<feature type="domain" description="Riboflavin kinase" evidence="20">
    <location>
        <begin position="117"/>
        <end position="253"/>
    </location>
</feature>
<keyword evidence="8" id="KW-0285">Flavoprotein</keyword>
<dbReference type="KEGG" id="cok:COCCU_08665"/>